<evidence type="ECO:0000313" key="2">
    <source>
        <dbReference type="EMBL" id="QJH93790.1"/>
    </source>
</evidence>
<dbReference type="AlphaFoldDB" id="A0A6H1Z9C5"/>
<name>A0A6H1Z9C5_9ZZZZ</name>
<gene>
    <name evidence="1" type="ORF">TM448A00065_0023</name>
    <name evidence="2" type="ORF">TM448B00134_0084</name>
</gene>
<evidence type="ECO:0000313" key="1">
    <source>
        <dbReference type="EMBL" id="QJA43977.1"/>
    </source>
</evidence>
<dbReference type="EMBL" id="MT144591">
    <property type="protein sequence ID" value="QJH93790.1"/>
    <property type="molecule type" value="Genomic_DNA"/>
</dbReference>
<accession>A0A6H1Z9C5</accession>
<reference evidence="1" key="1">
    <citation type="submission" date="2020-03" db="EMBL/GenBank/DDBJ databases">
        <title>The deep terrestrial virosphere.</title>
        <authorList>
            <person name="Holmfeldt K."/>
            <person name="Nilsson E."/>
            <person name="Simone D."/>
            <person name="Lopez-Fernandez M."/>
            <person name="Wu X."/>
            <person name="de Brujin I."/>
            <person name="Lundin D."/>
            <person name="Andersson A."/>
            <person name="Bertilsson S."/>
            <person name="Dopson M."/>
        </authorList>
    </citation>
    <scope>NUCLEOTIDE SEQUENCE</scope>
    <source>
        <strain evidence="1">TM448A00065</strain>
        <strain evidence="2">TM448B00134</strain>
    </source>
</reference>
<dbReference type="EMBL" id="MT143972">
    <property type="protein sequence ID" value="QJA43977.1"/>
    <property type="molecule type" value="Genomic_DNA"/>
</dbReference>
<proteinExistence type="predicted"/>
<organism evidence="1">
    <name type="scientific">viral metagenome</name>
    <dbReference type="NCBI Taxonomy" id="1070528"/>
    <lineage>
        <taxon>unclassified sequences</taxon>
        <taxon>metagenomes</taxon>
        <taxon>organismal metagenomes</taxon>
    </lineage>
</organism>
<protein>
    <submittedName>
        <fullName evidence="1">Uncharacterized protein</fullName>
    </submittedName>
</protein>
<sequence length="101" mass="11988">MIRALYLHLLHDALLRLEMAMETRLWPAIFRRLDAARMRHDWRYRDRNRMADQSAADLRAQLARCETASMVVSSPSERDRIAARLTPGELARVDWLTEWPR</sequence>